<name>Q23NE4_TETTS</name>
<dbReference type="KEGG" id="tet:TTHERM_01159920"/>
<dbReference type="GO" id="GO:0034472">
    <property type="term" value="P:snRNA 3'-end processing"/>
    <property type="evidence" value="ECO:0007669"/>
    <property type="project" value="TreeGrafter"/>
</dbReference>
<dbReference type="PANTHER" id="PTHR46094:SF1">
    <property type="entry name" value="INTEGRATOR COMPLEX SUBUNIT 9"/>
    <property type="match status" value="1"/>
</dbReference>
<dbReference type="InterPro" id="IPR036866">
    <property type="entry name" value="RibonucZ/Hydroxyglut_hydro"/>
</dbReference>
<dbReference type="InterPro" id="IPR027074">
    <property type="entry name" value="Integrator_9su"/>
</dbReference>
<dbReference type="Gene3D" id="3.60.15.10">
    <property type="entry name" value="Ribonuclease Z/Hydroxyacylglutathione hydrolase-like"/>
    <property type="match status" value="1"/>
</dbReference>
<protein>
    <recommendedName>
        <fullName evidence="3">Metallo-beta-lactamase domain-containing protein</fullName>
    </recommendedName>
</protein>
<dbReference type="eggNOG" id="KOG1138">
    <property type="taxonomic scope" value="Eukaryota"/>
</dbReference>
<evidence type="ECO:0000259" key="3">
    <source>
        <dbReference type="Pfam" id="PF16661"/>
    </source>
</evidence>
<keyword evidence="2" id="KW-0539">Nucleus</keyword>
<dbReference type="SUPFAM" id="SSF56281">
    <property type="entry name" value="Metallo-hydrolase/oxidoreductase"/>
    <property type="match status" value="1"/>
</dbReference>
<sequence>MNFYSLYGSNQEYSLNILELNSTKFLFLRHFPQDKLLYYLPQCEFGEEEEETIDELKKKVKIDEETRLFISNQSVNISKNNNLMEIEQQEDNQKSPFYTKIKDKHYIKGAMKFDLTFLNNIDQNSIDFILITSIDDIFLLPFLFQQNKLKAKVYATVPVAQIGQHVLQEYYKLVQNRNRNIDLSSSENKNGQYFQNSQNSYFQESEFLDLFETQYDLEINQWADIFSYEDIQNALSKITTMNFGQKLQLEGVDTIIEPVSSGYSIGSCVWILEYHSNRLAVFNNACKHNIRHTLNLDQSSKLKDSLDFLFVTPFLNTSKELTALTKQFNTSYLSEAYLIKFFQLAQQLLQQKQNLIIPIRDGGIILDLLDILEKKLASFIRHFYIICESALPYIHFGNSNVEFLNEILQKKIFCENPENPFSAYDQFVQKNQNISILPDFIAFQQLSKSQPLQSLIINRTPSIFFVVDSSLRLGNTMQLLKLINESIPNQEEFSSSILLVDPYMQSPHVVAPILGLFRNQIFYTPLDNRMHVQEFCEYVKQINPKNLIYPRKYQDIQIFLEQQREQSGQRILTSVYGNDEAISLNLYQHEQGALTINKNELKNIKFSKFERIPFLPQIGQIKGILNSETGQISTRISISNQMEFDDKLNEETKQIIILRYKNLIQRNQGYINLQNFIIQEMNQLGYQQTSTQTNSEGLKIYLKNQTTNDIAYVEHDKEKTSVFCSNKDNTLSILNFIKQKINIVELK</sequence>
<dbReference type="OrthoDB" id="286062at2759"/>
<dbReference type="InParanoid" id="Q23NE4"/>
<dbReference type="HOGENOM" id="CLU_372369_0_0_1"/>
<evidence type="ECO:0000313" key="5">
    <source>
        <dbReference type="Proteomes" id="UP000009168"/>
    </source>
</evidence>
<evidence type="ECO:0000313" key="4">
    <source>
        <dbReference type="EMBL" id="EAR98038.1"/>
    </source>
</evidence>
<dbReference type="GO" id="GO:0032039">
    <property type="term" value="C:integrator complex"/>
    <property type="evidence" value="ECO:0007669"/>
    <property type="project" value="InterPro"/>
</dbReference>
<dbReference type="AlphaFoldDB" id="Q23NE4"/>
<dbReference type="Proteomes" id="UP000009168">
    <property type="component" value="Unassembled WGS sequence"/>
</dbReference>
<dbReference type="InterPro" id="IPR001279">
    <property type="entry name" value="Metallo-B-lactamas"/>
</dbReference>
<evidence type="ECO:0000256" key="1">
    <source>
        <dbReference type="ARBA" id="ARBA00004123"/>
    </source>
</evidence>
<dbReference type="PANTHER" id="PTHR46094">
    <property type="entry name" value="INTEGRATOR COMPLEX SUBUNIT 9"/>
    <property type="match status" value="1"/>
</dbReference>
<organism evidence="4 5">
    <name type="scientific">Tetrahymena thermophila (strain SB210)</name>
    <dbReference type="NCBI Taxonomy" id="312017"/>
    <lineage>
        <taxon>Eukaryota</taxon>
        <taxon>Sar</taxon>
        <taxon>Alveolata</taxon>
        <taxon>Ciliophora</taxon>
        <taxon>Intramacronucleata</taxon>
        <taxon>Oligohymenophorea</taxon>
        <taxon>Hymenostomatida</taxon>
        <taxon>Tetrahymenina</taxon>
        <taxon>Tetrahymenidae</taxon>
        <taxon>Tetrahymena</taxon>
    </lineage>
</organism>
<dbReference type="OMA" id="ICAKVEI"/>
<keyword evidence="5" id="KW-1185">Reference proteome</keyword>
<dbReference type="EMBL" id="GG662650">
    <property type="protein sequence ID" value="EAR98038.1"/>
    <property type="molecule type" value="Genomic_DNA"/>
</dbReference>
<dbReference type="GeneID" id="7840053"/>
<gene>
    <name evidence="4" type="ORF">TTHERM_01159920</name>
</gene>
<dbReference type="Gene3D" id="3.40.50.10890">
    <property type="match status" value="1"/>
</dbReference>
<proteinExistence type="predicted"/>
<comment type="subcellular location">
    <subcellularLocation>
        <location evidence="1">Nucleus</location>
    </subcellularLocation>
</comment>
<dbReference type="RefSeq" id="XP_001018283.1">
    <property type="nucleotide sequence ID" value="XM_001018283.2"/>
</dbReference>
<dbReference type="STRING" id="312017.Q23NE4"/>
<feature type="domain" description="Metallo-beta-lactamase" evidence="3">
    <location>
        <begin position="116"/>
        <end position="289"/>
    </location>
</feature>
<accession>Q23NE4</accession>
<evidence type="ECO:0000256" key="2">
    <source>
        <dbReference type="ARBA" id="ARBA00023242"/>
    </source>
</evidence>
<reference evidence="5" key="1">
    <citation type="journal article" date="2006" name="PLoS Biol.">
        <title>Macronuclear genome sequence of the ciliate Tetrahymena thermophila, a model eukaryote.</title>
        <authorList>
            <person name="Eisen J.A."/>
            <person name="Coyne R.S."/>
            <person name="Wu M."/>
            <person name="Wu D."/>
            <person name="Thiagarajan M."/>
            <person name="Wortman J.R."/>
            <person name="Badger J.H."/>
            <person name="Ren Q."/>
            <person name="Amedeo P."/>
            <person name="Jones K.M."/>
            <person name="Tallon L.J."/>
            <person name="Delcher A.L."/>
            <person name="Salzberg S.L."/>
            <person name="Silva J.C."/>
            <person name="Haas B.J."/>
            <person name="Majoros W.H."/>
            <person name="Farzad M."/>
            <person name="Carlton J.M."/>
            <person name="Smith R.K. Jr."/>
            <person name="Garg J."/>
            <person name="Pearlman R.E."/>
            <person name="Karrer K.M."/>
            <person name="Sun L."/>
            <person name="Manning G."/>
            <person name="Elde N.C."/>
            <person name="Turkewitz A.P."/>
            <person name="Asai D.J."/>
            <person name="Wilkes D.E."/>
            <person name="Wang Y."/>
            <person name="Cai H."/>
            <person name="Collins K."/>
            <person name="Stewart B.A."/>
            <person name="Lee S.R."/>
            <person name="Wilamowska K."/>
            <person name="Weinberg Z."/>
            <person name="Ruzzo W.L."/>
            <person name="Wloga D."/>
            <person name="Gaertig J."/>
            <person name="Frankel J."/>
            <person name="Tsao C.-C."/>
            <person name="Gorovsky M.A."/>
            <person name="Keeling P.J."/>
            <person name="Waller R.F."/>
            <person name="Patron N.J."/>
            <person name="Cherry J.M."/>
            <person name="Stover N.A."/>
            <person name="Krieger C.J."/>
            <person name="del Toro C."/>
            <person name="Ryder H.F."/>
            <person name="Williamson S.C."/>
            <person name="Barbeau R.A."/>
            <person name="Hamilton E.P."/>
            <person name="Orias E."/>
        </authorList>
    </citation>
    <scope>NUCLEOTIDE SEQUENCE [LARGE SCALE GENOMIC DNA]</scope>
    <source>
        <strain evidence="5">SB210</strain>
    </source>
</reference>
<dbReference type="Pfam" id="PF16661">
    <property type="entry name" value="Lactamase_B_6"/>
    <property type="match status" value="1"/>
</dbReference>